<sequence length="81" mass="8248">MGGGRTRLLDMVVQGQRVGSPGVGLVQDARPASSGGWQLGRGAIQAGPDTSCVVDTSQWLCLDDGSNMAGNFLKLVLGSSS</sequence>
<protein>
    <submittedName>
        <fullName evidence="1">Uncharacterized protein</fullName>
    </submittedName>
</protein>
<evidence type="ECO:0000313" key="2">
    <source>
        <dbReference type="Proteomes" id="UP001190700"/>
    </source>
</evidence>
<organism evidence="1 2">
    <name type="scientific">Cymbomonas tetramitiformis</name>
    <dbReference type="NCBI Taxonomy" id="36881"/>
    <lineage>
        <taxon>Eukaryota</taxon>
        <taxon>Viridiplantae</taxon>
        <taxon>Chlorophyta</taxon>
        <taxon>Pyramimonadophyceae</taxon>
        <taxon>Pyramimonadales</taxon>
        <taxon>Pyramimonadaceae</taxon>
        <taxon>Cymbomonas</taxon>
    </lineage>
</organism>
<gene>
    <name evidence="1" type="ORF">CYMTET_48436</name>
</gene>
<comment type="caution">
    <text evidence="1">The sequence shown here is derived from an EMBL/GenBank/DDBJ whole genome shotgun (WGS) entry which is preliminary data.</text>
</comment>
<proteinExistence type="predicted"/>
<keyword evidence="2" id="KW-1185">Reference proteome</keyword>
<reference evidence="1 2" key="1">
    <citation type="journal article" date="2015" name="Genome Biol. Evol.">
        <title>Comparative Genomics of a Bacterivorous Green Alga Reveals Evolutionary Causalities and Consequences of Phago-Mixotrophic Mode of Nutrition.</title>
        <authorList>
            <person name="Burns J.A."/>
            <person name="Paasch A."/>
            <person name="Narechania A."/>
            <person name="Kim E."/>
        </authorList>
    </citation>
    <scope>NUCLEOTIDE SEQUENCE [LARGE SCALE GENOMIC DNA]</scope>
    <source>
        <strain evidence="1 2">PLY_AMNH</strain>
    </source>
</reference>
<dbReference type="Proteomes" id="UP001190700">
    <property type="component" value="Unassembled WGS sequence"/>
</dbReference>
<dbReference type="AlphaFoldDB" id="A0AAE0BSA3"/>
<evidence type="ECO:0000313" key="1">
    <source>
        <dbReference type="EMBL" id="KAK3241831.1"/>
    </source>
</evidence>
<accession>A0AAE0BSA3</accession>
<dbReference type="EMBL" id="LGRX02033295">
    <property type="protein sequence ID" value="KAK3241831.1"/>
    <property type="molecule type" value="Genomic_DNA"/>
</dbReference>
<name>A0AAE0BSA3_9CHLO</name>